<feature type="transmembrane region" description="Helical" evidence="6">
    <location>
        <begin position="96"/>
        <end position="118"/>
    </location>
</feature>
<dbReference type="Proteomes" id="UP001233999">
    <property type="component" value="Unassembled WGS sequence"/>
</dbReference>
<dbReference type="Pfam" id="PF00001">
    <property type="entry name" value="7tm_1"/>
    <property type="match status" value="1"/>
</dbReference>
<dbReference type="PROSITE" id="PS00237">
    <property type="entry name" value="G_PROTEIN_RECEP_F1_1"/>
    <property type="match status" value="1"/>
</dbReference>
<accession>A0AAD8ENZ0</accession>
<feature type="domain" description="G-protein coupled receptors family 1 profile" evidence="7">
    <location>
        <begin position="72"/>
        <end position="345"/>
    </location>
</feature>
<evidence type="ECO:0000256" key="3">
    <source>
        <dbReference type="ARBA" id="ARBA00022692"/>
    </source>
</evidence>
<evidence type="ECO:0000256" key="5">
    <source>
        <dbReference type="ARBA" id="ARBA00023136"/>
    </source>
</evidence>
<keyword evidence="5 6" id="KW-0472">Membrane</keyword>
<evidence type="ECO:0000256" key="4">
    <source>
        <dbReference type="ARBA" id="ARBA00022989"/>
    </source>
</evidence>
<dbReference type="PROSITE" id="PS50262">
    <property type="entry name" value="G_PROTEIN_RECEP_F1_2"/>
    <property type="match status" value="1"/>
</dbReference>
<feature type="non-terminal residue" evidence="8">
    <location>
        <position position="430"/>
    </location>
</feature>
<organism evidence="8 9">
    <name type="scientific">Diploptera punctata</name>
    <name type="common">Pacific beetle cockroach</name>
    <dbReference type="NCBI Taxonomy" id="6984"/>
    <lineage>
        <taxon>Eukaryota</taxon>
        <taxon>Metazoa</taxon>
        <taxon>Ecdysozoa</taxon>
        <taxon>Arthropoda</taxon>
        <taxon>Hexapoda</taxon>
        <taxon>Insecta</taxon>
        <taxon>Pterygota</taxon>
        <taxon>Neoptera</taxon>
        <taxon>Polyneoptera</taxon>
        <taxon>Dictyoptera</taxon>
        <taxon>Blattodea</taxon>
        <taxon>Blaberoidea</taxon>
        <taxon>Blaberidae</taxon>
        <taxon>Diplopterinae</taxon>
        <taxon>Diploptera</taxon>
    </lineage>
</organism>
<comment type="similarity">
    <text evidence="2">Belongs to the G-protein coupled receptor 1 family.</text>
</comment>
<dbReference type="PANTHER" id="PTHR47760:SF1">
    <property type="entry name" value="G-PROTEIN COUPLED RECEPTORS FAMILY 1 PROFILE DOMAIN-CONTAINING PROTEIN"/>
    <property type="match status" value="1"/>
</dbReference>
<gene>
    <name evidence="8" type="ORF">L9F63_012205</name>
</gene>
<evidence type="ECO:0000259" key="7">
    <source>
        <dbReference type="PROSITE" id="PS50262"/>
    </source>
</evidence>
<dbReference type="GO" id="GO:0016020">
    <property type="term" value="C:membrane"/>
    <property type="evidence" value="ECO:0007669"/>
    <property type="project" value="UniProtKB-SubCell"/>
</dbReference>
<evidence type="ECO:0000256" key="1">
    <source>
        <dbReference type="ARBA" id="ARBA00004370"/>
    </source>
</evidence>
<dbReference type="CDD" id="cd14978">
    <property type="entry name" value="7tmA_FMRFamide_R-like"/>
    <property type="match status" value="1"/>
</dbReference>
<evidence type="ECO:0000256" key="2">
    <source>
        <dbReference type="ARBA" id="ARBA00010663"/>
    </source>
</evidence>
<dbReference type="EMBL" id="JASPKZ010001961">
    <property type="protein sequence ID" value="KAJ9596774.1"/>
    <property type="molecule type" value="Genomic_DNA"/>
</dbReference>
<feature type="transmembrane region" description="Helical" evidence="6">
    <location>
        <begin position="236"/>
        <end position="257"/>
    </location>
</feature>
<evidence type="ECO:0000313" key="9">
    <source>
        <dbReference type="Proteomes" id="UP001233999"/>
    </source>
</evidence>
<dbReference type="InterPro" id="IPR000276">
    <property type="entry name" value="GPCR_Rhodpsn"/>
</dbReference>
<keyword evidence="4 6" id="KW-1133">Transmembrane helix</keyword>
<feature type="transmembrane region" description="Helical" evidence="6">
    <location>
        <begin position="138"/>
        <end position="157"/>
    </location>
</feature>
<comment type="subcellular location">
    <subcellularLocation>
        <location evidence="1">Membrane</location>
    </subcellularLocation>
</comment>
<dbReference type="SUPFAM" id="SSF81321">
    <property type="entry name" value="Family A G protein-coupled receptor-like"/>
    <property type="match status" value="1"/>
</dbReference>
<evidence type="ECO:0000313" key="8">
    <source>
        <dbReference type="EMBL" id="KAJ9596774.1"/>
    </source>
</evidence>
<feature type="transmembrane region" description="Helical" evidence="6">
    <location>
        <begin position="288"/>
        <end position="308"/>
    </location>
</feature>
<dbReference type="GO" id="GO:0004930">
    <property type="term" value="F:G protein-coupled receptor activity"/>
    <property type="evidence" value="ECO:0007669"/>
    <property type="project" value="InterPro"/>
</dbReference>
<comment type="caution">
    <text evidence="8">The sequence shown here is derived from an EMBL/GenBank/DDBJ whole genome shotgun (WGS) entry which is preliminary data.</text>
</comment>
<dbReference type="AlphaFoldDB" id="A0AAD8ENZ0"/>
<feature type="transmembrane region" description="Helical" evidence="6">
    <location>
        <begin position="328"/>
        <end position="348"/>
    </location>
</feature>
<dbReference type="InterPro" id="IPR053093">
    <property type="entry name" value="GPCR-like"/>
</dbReference>
<feature type="non-terminal residue" evidence="8">
    <location>
        <position position="1"/>
    </location>
</feature>
<dbReference type="PANTHER" id="PTHR47760">
    <property type="entry name" value="G-PROTEIN COUPLED RECEPTOR B0563.6-LIKE PROTEIN-RELATED"/>
    <property type="match status" value="1"/>
</dbReference>
<keyword evidence="3 6" id="KW-0812">Transmembrane</keyword>
<dbReference type="InterPro" id="IPR017452">
    <property type="entry name" value="GPCR_Rhodpsn_7TM"/>
</dbReference>
<reference evidence="8" key="1">
    <citation type="journal article" date="2023" name="IScience">
        <title>Live-bearing cockroach genome reveals convergent evolutionary mechanisms linked to viviparity in insects and beyond.</title>
        <authorList>
            <person name="Fouks B."/>
            <person name="Harrison M.C."/>
            <person name="Mikhailova A.A."/>
            <person name="Marchal E."/>
            <person name="English S."/>
            <person name="Carruthers M."/>
            <person name="Jennings E.C."/>
            <person name="Chiamaka E.L."/>
            <person name="Frigard R.A."/>
            <person name="Pippel M."/>
            <person name="Attardo G.M."/>
            <person name="Benoit J.B."/>
            <person name="Bornberg-Bauer E."/>
            <person name="Tobe S.S."/>
        </authorList>
    </citation>
    <scope>NUCLEOTIDE SEQUENCE</scope>
    <source>
        <strain evidence="8">Stay&amp;Tobe</strain>
    </source>
</reference>
<sequence length="430" mass="48771">RVIRVDLRSSHDLKDYIRTEINSITGQQLMRVNEGFLTRYRKCVEPGRLLLCSYRAFGLTLSLKVIRSLGLLHHVFFLSLLPKCQIQKQYRLSAKCYSAAALLAILFAIPFGLRVLIHKESGRWNNMPQAFYHVHLELFLGNACLGVGVMMLLALTVERYVSVCHPGRTQPLMGPPRLIVSLIPVLTFLIYLPTVFGNELRVCIVTPGGDLLYQKQANNAFLNSLFYSIYKVILEVVFKVGPTVLLAGLNMRIMVVYRRSCERRRRMTLSRTTSSDEDPRKFAEERRLILLLGSTSILFLVCVSPMVILNVTLSEPNLTLYSYQVFRAIANLLEVTNYSITFYIYCLFSEDFRNTLLRTLRCPWRPGRSAVPEHQNIAATKQMTGNKVSTSATNTTNTASSAACLPVPIFILNTFIKLVFLKVVVHICSM</sequence>
<reference evidence="8" key="2">
    <citation type="submission" date="2023-05" db="EMBL/GenBank/DDBJ databases">
        <authorList>
            <person name="Fouks B."/>
        </authorList>
    </citation>
    <scope>NUCLEOTIDE SEQUENCE</scope>
    <source>
        <strain evidence="8">Stay&amp;Tobe</strain>
        <tissue evidence="8">Testes</tissue>
    </source>
</reference>
<dbReference type="Gene3D" id="1.20.1070.10">
    <property type="entry name" value="Rhodopsin 7-helix transmembrane proteins"/>
    <property type="match status" value="1"/>
</dbReference>
<name>A0AAD8ENZ0_DIPPU</name>
<keyword evidence="9" id="KW-1185">Reference proteome</keyword>
<protein>
    <recommendedName>
        <fullName evidence="7">G-protein coupled receptors family 1 profile domain-containing protein</fullName>
    </recommendedName>
</protein>
<evidence type="ECO:0000256" key="6">
    <source>
        <dbReference type="SAM" id="Phobius"/>
    </source>
</evidence>
<proteinExistence type="inferred from homology"/>
<feature type="transmembrane region" description="Helical" evidence="6">
    <location>
        <begin position="178"/>
        <end position="196"/>
    </location>
</feature>